<evidence type="ECO:0000256" key="9">
    <source>
        <dbReference type="ARBA" id="ARBA00047407"/>
    </source>
</evidence>
<evidence type="ECO:0000256" key="6">
    <source>
        <dbReference type="ARBA" id="ARBA00022741"/>
    </source>
</evidence>
<keyword evidence="7 10" id="KW-0067">ATP-binding</keyword>
<evidence type="ECO:0000313" key="13">
    <source>
        <dbReference type="Proteomes" id="UP001589920"/>
    </source>
</evidence>
<dbReference type="Proteomes" id="UP001589920">
    <property type="component" value="Unassembled WGS sequence"/>
</dbReference>
<keyword evidence="8 10" id="KW-0648">Protein biosynthesis</keyword>
<keyword evidence="6 10" id="KW-0547">Nucleotide-binding</keyword>
<dbReference type="RefSeq" id="WP_394319027.1">
    <property type="nucleotide sequence ID" value="NZ_JBHMQU010000023.1"/>
</dbReference>
<comment type="catalytic activity">
    <reaction evidence="9 10">
        <text>L-glutamyl-tRNA(Gln) + L-glutamine + ATP + H2O = L-glutaminyl-tRNA(Gln) + L-glutamate + ADP + phosphate + H(+)</text>
        <dbReference type="Rhea" id="RHEA:17521"/>
        <dbReference type="Rhea" id="RHEA-COMP:9681"/>
        <dbReference type="Rhea" id="RHEA-COMP:9684"/>
        <dbReference type="ChEBI" id="CHEBI:15377"/>
        <dbReference type="ChEBI" id="CHEBI:15378"/>
        <dbReference type="ChEBI" id="CHEBI:29985"/>
        <dbReference type="ChEBI" id="CHEBI:30616"/>
        <dbReference type="ChEBI" id="CHEBI:43474"/>
        <dbReference type="ChEBI" id="CHEBI:58359"/>
        <dbReference type="ChEBI" id="CHEBI:78520"/>
        <dbReference type="ChEBI" id="CHEBI:78521"/>
        <dbReference type="ChEBI" id="CHEBI:456216"/>
        <dbReference type="EC" id="6.3.5.7"/>
    </reaction>
</comment>
<name>A0ABV6T339_9RHOB</name>
<evidence type="ECO:0000256" key="3">
    <source>
        <dbReference type="ARBA" id="ARBA00012739"/>
    </source>
</evidence>
<dbReference type="EMBL" id="JBHMQU010000023">
    <property type="protein sequence ID" value="MFC0811654.1"/>
    <property type="molecule type" value="Genomic_DNA"/>
</dbReference>
<dbReference type="NCBIfam" id="TIGR00132">
    <property type="entry name" value="gatA"/>
    <property type="match status" value="1"/>
</dbReference>
<feature type="domain" description="Amidase" evidence="11">
    <location>
        <begin position="24"/>
        <end position="471"/>
    </location>
</feature>
<dbReference type="EC" id="6.3.5.7" evidence="3 10"/>
<comment type="caution">
    <text evidence="12">The sequence shown here is derived from an EMBL/GenBank/DDBJ whole genome shotgun (WGS) entry which is preliminary data.</text>
</comment>
<feature type="active site" description="Acyl-ester intermediate" evidence="10">
    <location>
        <position position="178"/>
    </location>
</feature>
<proteinExistence type="inferred from homology"/>
<comment type="function">
    <text evidence="10">Allows the formation of correctly charged Gln-tRNA(Gln) through the transamidation of misacylated Glu-tRNA(Gln) in organisms which lack glutaminyl-tRNA synthetase. The reaction takes place in the presence of glutamine and ATP through an activated gamma-phospho-Glu-tRNA(Gln).</text>
</comment>
<dbReference type="InterPro" id="IPR023631">
    <property type="entry name" value="Amidase_dom"/>
</dbReference>
<evidence type="ECO:0000256" key="10">
    <source>
        <dbReference type="HAMAP-Rule" id="MF_00120"/>
    </source>
</evidence>
<evidence type="ECO:0000256" key="2">
    <source>
        <dbReference type="ARBA" id="ARBA00011123"/>
    </source>
</evidence>
<dbReference type="InterPro" id="IPR004412">
    <property type="entry name" value="GatA"/>
</dbReference>
<dbReference type="PANTHER" id="PTHR11895">
    <property type="entry name" value="TRANSAMIDASE"/>
    <property type="match status" value="1"/>
</dbReference>
<evidence type="ECO:0000256" key="1">
    <source>
        <dbReference type="ARBA" id="ARBA00008069"/>
    </source>
</evidence>
<dbReference type="PROSITE" id="PS00571">
    <property type="entry name" value="AMIDASES"/>
    <property type="match status" value="1"/>
</dbReference>
<evidence type="ECO:0000256" key="8">
    <source>
        <dbReference type="ARBA" id="ARBA00022917"/>
    </source>
</evidence>
<organism evidence="12 13">
    <name type="scientific">Paracoccus panacisoli</name>
    <dbReference type="NCBI Taxonomy" id="1510163"/>
    <lineage>
        <taxon>Bacteria</taxon>
        <taxon>Pseudomonadati</taxon>
        <taxon>Pseudomonadota</taxon>
        <taxon>Alphaproteobacteria</taxon>
        <taxon>Rhodobacterales</taxon>
        <taxon>Paracoccaceae</taxon>
        <taxon>Paracoccus</taxon>
    </lineage>
</organism>
<dbReference type="PANTHER" id="PTHR11895:SF151">
    <property type="entry name" value="GLUTAMYL-TRNA(GLN) AMIDOTRANSFERASE SUBUNIT A"/>
    <property type="match status" value="1"/>
</dbReference>
<comment type="similarity">
    <text evidence="1 10">Belongs to the amidase family. GatA subfamily.</text>
</comment>
<evidence type="ECO:0000256" key="7">
    <source>
        <dbReference type="ARBA" id="ARBA00022840"/>
    </source>
</evidence>
<evidence type="ECO:0000256" key="5">
    <source>
        <dbReference type="ARBA" id="ARBA00022598"/>
    </source>
</evidence>
<evidence type="ECO:0000259" key="11">
    <source>
        <dbReference type="Pfam" id="PF01425"/>
    </source>
</evidence>
<dbReference type="InterPro" id="IPR020556">
    <property type="entry name" value="Amidase_CS"/>
</dbReference>
<feature type="active site" description="Charge relay system" evidence="10">
    <location>
        <position position="77"/>
    </location>
</feature>
<feature type="active site" description="Charge relay system" evidence="10">
    <location>
        <position position="154"/>
    </location>
</feature>
<dbReference type="Gene3D" id="3.90.1300.10">
    <property type="entry name" value="Amidase signature (AS) domain"/>
    <property type="match status" value="1"/>
</dbReference>
<dbReference type="Pfam" id="PF01425">
    <property type="entry name" value="Amidase"/>
    <property type="match status" value="1"/>
</dbReference>
<evidence type="ECO:0000256" key="4">
    <source>
        <dbReference type="ARBA" id="ARBA00014428"/>
    </source>
</evidence>
<accession>A0ABV6T339</accession>
<dbReference type="SUPFAM" id="SSF75304">
    <property type="entry name" value="Amidase signature (AS) enzymes"/>
    <property type="match status" value="1"/>
</dbReference>
<evidence type="ECO:0000313" key="12">
    <source>
        <dbReference type="EMBL" id="MFC0811654.1"/>
    </source>
</evidence>
<comment type="subunit">
    <text evidence="2 10">Heterotrimer of A, B and C subunits.</text>
</comment>
<reference evidence="12 13" key="1">
    <citation type="submission" date="2024-09" db="EMBL/GenBank/DDBJ databases">
        <authorList>
            <person name="Sun Q."/>
            <person name="Mori K."/>
        </authorList>
    </citation>
    <scope>NUCLEOTIDE SEQUENCE [LARGE SCALE GENOMIC DNA]</scope>
    <source>
        <strain evidence="12 13">KCTC 42086</strain>
    </source>
</reference>
<dbReference type="HAMAP" id="MF_00120">
    <property type="entry name" value="GatA"/>
    <property type="match status" value="1"/>
</dbReference>
<protein>
    <recommendedName>
        <fullName evidence="4 10">Glutamyl-tRNA(Gln) amidotransferase subunit A</fullName>
        <shortName evidence="10">Glu-ADT subunit A</shortName>
        <ecNumber evidence="3 10">6.3.5.7</ecNumber>
    </recommendedName>
</protein>
<keyword evidence="5 10" id="KW-0436">Ligase</keyword>
<sequence>MTLNSLTIAEARDHLRARDISAAELTDACLSAIEGAGALNAFVHQTPEIARAQAEAADARLAAGDAPAMCGIPVGIKDLFCTKGVPSQAASRILDGFRPEYESTVTQNLFDAGALMLGKLNMDEFAMGSSNETSVYGPAVNPWKIDAPLTPGGSSGGSAAAVAADLCLAATGTDTGGSIRQPAAFTGTVGLKPTYGRVSRWGTIAFASSLDQAGPMTRTVRDAAIMLGAMASVDPKDSTSADRPVPDYEAALTGDIRGKKIGIPREYRMDGMPAEIDALWQQGAEMLRDAGAEIVDISLPHTKYALPAYYVIAPAEASSNLARYDGVRYGRRAKLAAGDGITEMYEKTRAEGFGPEVQRRVMVGTYVLSAGFYDAYYNRARKVRALIKRDFDQAFAQGIDTILTPATPSAAFALGSMKDADPVEMYLNDVFTVTVNLAGLPGLAVPVGLDAQGLPLGLQLIGRPWDEGNLLNHGAVLEKAAGFVAKPARWW</sequence>
<dbReference type="InterPro" id="IPR000120">
    <property type="entry name" value="Amidase"/>
</dbReference>
<keyword evidence="13" id="KW-1185">Reference proteome</keyword>
<gene>
    <name evidence="10 12" type="primary">gatA</name>
    <name evidence="12" type="ORF">ACFHYO_05930</name>
</gene>
<dbReference type="InterPro" id="IPR036928">
    <property type="entry name" value="AS_sf"/>
</dbReference>